<name>A0A8T2QDE1_CERRI</name>
<sequence length="381" mass="43702">MEHIFFTNDPPCTIVSKLRDNCIDFKGQINCSQTFEAWHSFMQGDSSMTNYSSDTRCSTPSLSKGHKFQNQGNSISQGEVLALTTASEDHSSFNNPTGVSCSQSISSERSSMYFDESTDELQLPEYHEEGHPTKGVQFGQSYAPTVEDLQLDLLECALEYELKILEMKMKMVQMRPNHGDSVQMQSSHQDTIQNLKIDQGIQEAGPQQPELPAVSGRLEKLLAEKLHACRKKMSKLQNQKDALAKELMDFRKKQRKFELQRRNMDEMLRRVNNLQRILSKKEEEMMECQLKEKEAKVRLHEFQIVFQKSRAKTHGPEHMMKLIPSLQTWLRSLKRDMQKLTSGTQSPSSIQSVASGCNTPVDCIKEVYELQKELERLANLR</sequence>
<proteinExistence type="predicted"/>
<feature type="coiled-coil region" evidence="1">
    <location>
        <begin position="226"/>
        <end position="298"/>
    </location>
</feature>
<organism evidence="2 3">
    <name type="scientific">Ceratopteris richardii</name>
    <name type="common">Triangle waterfern</name>
    <dbReference type="NCBI Taxonomy" id="49495"/>
    <lineage>
        <taxon>Eukaryota</taxon>
        <taxon>Viridiplantae</taxon>
        <taxon>Streptophyta</taxon>
        <taxon>Embryophyta</taxon>
        <taxon>Tracheophyta</taxon>
        <taxon>Polypodiopsida</taxon>
        <taxon>Polypodiidae</taxon>
        <taxon>Polypodiales</taxon>
        <taxon>Pteridineae</taxon>
        <taxon>Pteridaceae</taxon>
        <taxon>Parkerioideae</taxon>
        <taxon>Ceratopteris</taxon>
    </lineage>
</organism>
<keyword evidence="3" id="KW-1185">Reference proteome</keyword>
<protein>
    <submittedName>
        <fullName evidence="2">Uncharacterized protein</fullName>
    </submittedName>
</protein>
<keyword evidence="1" id="KW-0175">Coiled coil</keyword>
<accession>A0A8T2QDE1</accession>
<dbReference type="OrthoDB" id="1939450at2759"/>
<dbReference type="EMBL" id="CM035440">
    <property type="protein sequence ID" value="KAH7282072.1"/>
    <property type="molecule type" value="Genomic_DNA"/>
</dbReference>
<comment type="caution">
    <text evidence="2">The sequence shown here is derived from an EMBL/GenBank/DDBJ whole genome shotgun (WGS) entry which is preliminary data.</text>
</comment>
<dbReference type="AlphaFoldDB" id="A0A8T2QDE1"/>
<gene>
    <name evidence="2" type="ORF">KP509_35G010900</name>
</gene>
<dbReference type="Proteomes" id="UP000825935">
    <property type="component" value="Chromosome 35"/>
</dbReference>
<evidence type="ECO:0000313" key="3">
    <source>
        <dbReference type="Proteomes" id="UP000825935"/>
    </source>
</evidence>
<evidence type="ECO:0000313" key="2">
    <source>
        <dbReference type="EMBL" id="KAH7282072.1"/>
    </source>
</evidence>
<reference evidence="2" key="1">
    <citation type="submission" date="2021-08" db="EMBL/GenBank/DDBJ databases">
        <title>WGS assembly of Ceratopteris richardii.</title>
        <authorList>
            <person name="Marchant D.B."/>
            <person name="Chen G."/>
            <person name="Jenkins J."/>
            <person name="Shu S."/>
            <person name="Leebens-Mack J."/>
            <person name="Grimwood J."/>
            <person name="Schmutz J."/>
            <person name="Soltis P."/>
            <person name="Soltis D."/>
            <person name="Chen Z.-H."/>
        </authorList>
    </citation>
    <scope>NUCLEOTIDE SEQUENCE</scope>
    <source>
        <strain evidence="2">Whitten #5841</strain>
        <tissue evidence="2">Leaf</tissue>
    </source>
</reference>
<evidence type="ECO:0000256" key="1">
    <source>
        <dbReference type="SAM" id="Coils"/>
    </source>
</evidence>